<feature type="non-terminal residue" evidence="1">
    <location>
        <position position="52"/>
    </location>
</feature>
<dbReference type="EMBL" id="JAMKFB020000017">
    <property type="protein sequence ID" value="KAL0169944.1"/>
    <property type="molecule type" value="Genomic_DNA"/>
</dbReference>
<feature type="non-terminal residue" evidence="1">
    <location>
        <position position="1"/>
    </location>
</feature>
<evidence type="ECO:0000313" key="2">
    <source>
        <dbReference type="Proteomes" id="UP001529510"/>
    </source>
</evidence>
<dbReference type="AlphaFoldDB" id="A0ABD0P7G6"/>
<keyword evidence="2" id="KW-1185">Reference proteome</keyword>
<organism evidence="1 2">
    <name type="scientific">Cirrhinus mrigala</name>
    <name type="common">Mrigala</name>
    <dbReference type="NCBI Taxonomy" id="683832"/>
    <lineage>
        <taxon>Eukaryota</taxon>
        <taxon>Metazoa</taxon>
        <taxon>Chordata</taxon>
        <taxon>Craniata</taxon>
        <taxon>Vertebrata</taxon>
        <taxon>Euteleostomi</taxon>
        <taxon>Actinopterygii</taxon>
        <taxon>Neopterygii</taxon>
        <taxon>Teleostei</taxon>
        <taxon>Ostariophysi</taxon>
        <taxon>Cypriniformes</taxon>
        <taxon>Cyprinidae</taxon>
        <taxon>Labeoninae</taxon>
        <taxon>Labeonini</taxon>
        <taxon>Cirrhinus</taxon>
    </lineage>
</organism>
<proteinExistence type="predicted"/>
<sequence length="52" mass="6039">EEMESWRKERDTLVSALEVQLKKLITSNAEKDQQIKILQSRNTPQTPEVSLV</sequence>
<accession>A0ABD0P7G6</accession>
<reference evidence="1 2" key="1">
    <citation type="submission" date="2024-05" db="EMBL/GenBank/DDBJ databases">
        <title>Genome sequencing and assembly of Indian major carp, Cirrhinus mrigala (Hamilton, 1822).</title>
        <authorList>
            <person name="Mohindra V."/>
            <person name="Chowdhury L.M."/>
            <person name="Lal K."/>
            <person name="Jena J.K."/>
        </authorList>
    </citation>
    <scope>NUCLEOTIDE SEQUENCE [LARGE SCALE GENOMIC DNA]</scope>
    <source>
        <strain evidence="1">CM1030</strain>
        <tissue evidence="1">Blood</tissue>
    </source>
</reference>
<evidence type="ECO:0000313" key="1">
    <source>
        <dbReference type="EMBL" id="KAL0169944.1"/>
    </source>
</evidence>
<comment type="caution">
    <text evidence="1">The sequence shown here is derived from an EMBL/GenBank/DDBJ whole genome shotgun (WGS) entry which is preliminary data.</text>
</comment>
<gene>
    <name evidence="1" type="ORF">M9458_034540</name>
</gene>
<name>A0ABD0P7G6_CIRMR</name>
<protein>
    <submittedName>
        <fullName evidence="1">Uncharacterized protein</fullName>
    </submittedName>
</protein>
<dbReference type="Proteomes" id="UP001529510">
    <property type="component" value="Unassembled WGS sequence"/>
</dbReference>